<keyword evidence="2" id="KW-1185">Reference proteome</keyword>
<proteinExistence type="predicted"/>
<dbReference type="OrthoDB" id="893860at2"/>
<evidence type="ECO:0000313" key="2">
    <source>
        <dbReference type="Proteomes" id="UP000190897"/>
    </source>
</evidence>
<dbReference type="STRING" id="651661.SAMN05660293_04710"/>
<dbReference type="EMBL" id="FUZA01000007">
    <property type="protein sequence ID" value="SKC14035.1"/>
    <property type="molecule type" value="Genomic_DNA"/>
</dbReference>
<gene>
    <name evidence="1" type="ORF">SAMN05660293_04710</name>
</gene>
<name>A0A1T5H038_9BACT</name>
<sequence>MKSISEKKLIINLLEEILYSLSKSRIGYAIDRISLGIVVGGSRFLDKLKQKGILRHSTYIDKKDPVAGISKHILKHKSFFCLSESETLYFESLIHLDKYSIELKKVYKDLCAYIRAYRPQKVNVEGHIVETSLVKSLLVINELFFLKRKESPLGSLRDVNDQSLSLEENCEAISYLVWLIGVLTPSKPFNLFIDEEFLKKNRHVSLIQSANRLRTFRDLEIQIETLGYVCQKESSLLRITHKEPNFLKSMALSDIFGEGQKDADAWGVYEFFNGYPTISSLASIVHEQFPNAIQYQLYPFPRFTFLLPTAFFEIICKEKIGYYYEEVQGLQYVAKELSISEEALTKFVLVDGFTMNDFLYVHRIFTILQYVYSEYVIKRISGSNYYKLLSSLLVIWDEERLVGTFESIVSRDKILNYLDIMSWNFDGDAFLDLQYTPILSSNDFYVICLSVLRHSRATRNIIASLAKSGKNVRGNQMDLISQGGVHLAKAFAARGFSCFIDQKIYYKGETQREGDIDFLGVKDDTIFICECKDVMDATDSFEYRRINDYLMKAGEQLKYIQSAISDPNYQVDLGRRLNIDFSKIIRVVYLIVPSSRRIFGHHISGYPVRHVHELINFLDTGIWKFKLPDGDVNVFHLWKADSFELSDLVEYCGIGSPHSELFAAMYNVEEQFSQRMIRDKYALSLNDAITNLSDSYRVSTEEFLKD</sequence>
<protein>
    <recommendedName>
        <fullName evidence="3">Nuclease-related domain-containing protein</fullName>
    </recommendedName>
</protein>
<organism evidence="1 2">
    <name type="scientific">Dyadobacter psychrophilus</name>
    <dbReference type="NCBI Taxonomy" id="651661"/>
    <lineage>
        <taxon>Bacteria</taxon>
        <taxon>Pseudomonadati</taxon>
        <taxon>Bacteroidota</taxon>
        <taxon>Cytophagia</taxon>
        <taxon>Cytophagales</taxon>
        <taxon>Spirosomataceae</taxon>
        <taxon>Dyadobacter</taxon>
    </lineage>
</organism>
<accession>A0A1T5H038</accession>
<evidence type="ECO:0000313" key="1">
    <source>
        <dbReference type="EMBL" id="SKC14035.1"/>
    </source>
</evidence>
<evidence type="ECO:0008006" key="3">
    <source>
        <dbReference type="Google" id="ProtNLM"/>
    </source>
</evidence>
<dbReference type="RefSeq" id="WP_082217156.1">
    <property type="nucleotide sequence ID" value="NZ_FUZA01000007.1"/>
</dbReference>
<dbReference type="AlphaFoldDB" id="A0A1T5H038"/>
<reference evidence="2" key="1">
    <citation type="submission" date="2017-02" db="EMBL/GenBank/DDBJ databases">
        <authorList>
            <person name="Varghese N."/>
            <person name="Submissions S."/>
        </authorList>
    </citation>
    <scope>NUCLEOTIDE SEQUENCE [LARGE SCALE GENOMIC DNA]</scope>
    <source>
        <strain evidence="2">DSM 22270</strain>
    </source>
</reference>
<dbReference type="Proteomes" id="UP000190897">
    <property type="component" value="Unassembled WGS sequence"/>
</dbReference>